<gene>
    <name evidence="1" type="ORF">GCM10007935_20850</name>
</gene>
<sequence length="96" mass="10598">MVSLEEAVTHAPTLASLQQRIQESSRHLTMIQQLIPAPLRRHVKAGPLQDDDWCLLVGNATAASKLRQLVPAIQQELNQKGAKITSIRIKIQAASR</sequence>
<dbReference type="EMBL" id="BSPB01000014">
    <property type="protein sequence ID" value="GLS14653.1"/>
    <property type="molecule type" value="Genomic_DNA"/>
</dbReference>
<evidence type="ECO:0000313" key="1">
    <source>
        <dbReference type="EMBL" id="GLS14653.1"/>
    </source>
</evidence>
<keyword evidence="2" id="KW-1185">Reference proteome</keyword>
<name>A0ABQ6C2S8_9BURK</name>
<dbReference type="Pfam" id="PF05258">
    <property type="entry name" value="DciA"/>
    <property type="match status" value="1"/>
</dbReference>
<proteinExistence type="predicted"/>
<protein>
    <recommendedName>
        <fullName evidence="3">DUF721 domain-containing protein</fullName>
    </recommendedName>
</protein>
<evidence type="ECO:0000313" key="2">
    <source>
        <dbReference type="Proteomes" id="UP001156903"/>
    </source>
</evidence>
<organism evidence="1 2">
    <name type="scientific">Hydrogenophaga electricum</name>
    <dbReference type="NCBI Taxonomy" id="1230953"/>
    <lineage>
        <taxon>Bacteria</taxon>
        <taxon>Pseudomonadati</taxon>
        <taxon>Pseudomonadota</taxon>
        <taxon>Betaproteobacteria</taxon>
        <taxon>Burkholderiales</taxon>
        <taxon>Comamonadaceae</taxon>
        <taxon>Hydrogenophaga</taxon>
    </lineage>
</organism>
<dbReference type="InterPro" id="IPR007922">
    <property type="entry name" value="DciA-like"/>
</dbReference>
<accession>A0ABQ6C2S8</accession>
<comment type="caution">
    <text evidence="1">The sequence shown here is derived from an EMBL/GenBank/DDBJ whole genome shotgun (WGS) entry which is preliminary data.</text>
</comment>
<evidence type="ECO:0008006" key="3">
    <source>
        <dbReference type="Google" id="ProtNLM"/>
    </source>
</evidence>
<dbReference type="Proteomes" id="UP001156903">
    <property type="component" value="Unassembled WGS sequence"/>
</dbReference>
<reference evidence="2" key="1">
    <citation type="journal article" date="2019" name="Int. J. Syst. Evol. Microbiol.">
        <title>The Global Catalogue of Microorganisms (GCM) 10K type strain sequencing project: providing services to taxonomists for standard genome sequencing and annotation.</title>
        <authorList>
            <consortium name="The Broad Institute Genomics Platform"/>
            <consortium name="The Broad Institute Genome Sequencing Center for Infectious Disease"/>
            <person name="Wu L."/>
            <person name="Ma J."/>
        </authorList>
    </citation>
    <scope>NUCLEOTIDE SEQUENCE [LARGE SCALE GENOMIC DNA]</scope>
    <source>
        <strain evidence="2">NBRC 109341</strain>
    </source>
</reference>